<evidence type="ECO:0000313" key="2">
    <source>
        <dbReference type="Proteomes" id="UP000000331"/>
    </source>
</evidence>
<evidence type="ECO:0000313" key="1">
    <source>
        <dbReference type="EMBL" id="ADJ53237.1"/>
    </source>
</evidence>
<dbReference type="KEGG" id="vg:10359122"/>
<protein>
    <submittedName>
        <fullName evidence="1">Gp88</fullName>
    </submittedName>
</protein>
<dbReference type="Proteomes" id="UP000000331">
    <property type="component" value="Segment"/>
</dbReference>
<dbReference type="OrthoDB" id="2213at10239"/>
<sequence>MEEKLTPAQARVLEQISPGIVSKSMTTGYNHGGTDQFNGQALRRQSLANDLKNLTYGNSNFTLFTDIGRRQADSTVEEYTVRTERGQSGHSAFTSELDIAVVSDPTIERRVLRMKFISSTKQASIASGLVNNTVDPMTELTEDAMVTNAQTIEQAMFYGDSNLSAQGAGLGLEFDGLANLIDKENILDARGEALSETLLNKASTVVTRGFGSATDAYMPIGVYAEFMNSQLGRQRIIQATDVGKSGVRLSQFVSASGNINLHGSVVMDRDQILREQAVQNVNAPAQPKVAVAVADGKGTFRPEDIATHTYKVVTRSTGGESIPSEAITAVVAKDVSEITLTITPQALYQAQPSHVVIYRKGLNGENFYKIGTVPFSELKAGVLKFVDTNSVIPETSSIFVGELKDSTISLYELLSMTRVDLARINASTTFTVLWYGALALFAPKRWVQVKNVKTNVL</sequence>
<proteinExistence type="predicted"/>
<dbReference type="RefSeq" id="YP_004301421.1">
    <property type="nucleotide sequence ID" value="NC_015253.1"/>
</dbReference>
<keyword evidence="2" id="KW-1185">Reference proteome</keyword>
<dbReference type="GeneID" id="10359122"/>
<name>D9J0N5_9CAUD</name>
<reference evidence="1 2" key="1">
    <citation type="journal article" date="2010" name="J. Bacteriol.">
        <title>Brochothrix thermosphacta bacteriophages feature heterogeneous and highly mosaic genomes and utilize unique prophage insertion sites.</title>
        <authorList>
            <person name="Kilcher S."/>
            <person name="Loessner M.J."/>
            <person name="Klumpp J."/>
        </authorList>
    </citation>
    <scope>NUCLEOTIDE SEQUENCE [LARGE SCALE GENOMIC DNA]</scope>
</reference>
<accession>D9J0N5</accession>
<dbReference type="EMBL" id="HM242243">
    <property type="protein sequence ID" value="ADJ53237.1"/>
    <property type="molecule type" value="Genomic_DNA"/>
</dbReference>
<organism evidence="1 2">
    <name type="scientific">Brochothrix phage A9</name>
    <dbReference type="NCBI Taxonomy" id="857312"/>
    <lineage>
        <taxon>Viruses</taxon>
        <taxon>Duplodnaviria</taxon>
        <taxon>Heunggongvirae</taxon>
        <taxon>Uroviricota</taxon>
        <taxon>Caudoviricetes</taxon>
        <taxon>Herelleviridae</taxon>
        <taxon>Klumppvirus</taxon>
        <taxon>Klumppvirus A9</taxon>
    </lineage>
</organism>